<keyword evidence="4" id="KW-0472">Membrane</keyword>
<accession>A0A432ZAB5</accession>
<gene>
    <name evidence="6" type="ORF">CWI80_06070</name>
</gene>
<evidence type="ECO:0000259" key="5">
    <source>
        <dbReference type="PROSITE" id="PS50887"/>
    </source>
</evidence>
<reference evidence="7" key="1">
    <citation type="journal article" date="2018" name="Front. Microbiol.">
        <title>Genome-Based Analysis Reveals the Taxonomy and Diversity of the Family Idiomarinaceae.</title>
        <authorList>
            <person name="Liu Y."/>
            <person name="Lai Q."/>
            <person name="Shao Z."/>
        </authorList>
    </citation>
    <scope>NUCLEOTIDE SEQUENCE [LARGE SCALE GENOMIC DNA]</scope>
    <source>
        <strain evidence="7">c121</strain>
    </source>
</reference>
<dbReference type="InterPro" id="IPR050469">
    <property type="entry name" value="Diguanylate_Cyclase"/>
</dbReference>
<comment type="cofactor">
    <cofactor evidence="1">
        <name>Mg(2+)</name>
        <dbReference type="ChEBI" id="CHEBI:18420"/>
    </cofactor>
</comment>
<evidence type="ECO:0000313" key="7">
    <source>
        <dbReference type="Proteomes" id="UP000287022"/>
    </source>
</evidence>
<feature type="transmembrane region" description="Helical" evidence="4">
    <location>
        <begin position="119"/>
        <end position="139"/>
    </location>
</feature>
<evidence type="ECO:0000256" key="1">
    <source>
        <dbReference type="ARBA" id="ARBA00001946"/>
    </source>
</evidence>
<feature type="transmembrane region" description="Helical" evidence="4">
    <location>
        <begin position="61"/>
        <end position="81"/>
    </location>
</feature>
<dbReference type="STRING" id="1122124.GCA_000423165_00198"/>
<dbReference type="PANTHER" id="PTHR45138:SF9">
    <property type="entry name" value="DIGUANYLATE CYCLASE DGCM-RELATED"/>
    <property type="match status" value="1"/>
</dbReference>
<dbReference type="InterPro" id="IPR029787">
    <property type="entry name" value="Nucleotide_cyclase"/>
</dbReference>
<dbReference type="NCBIfam" id="TIGR00254">
    <property type="entry name" value="GGDEF"/>
    <property type="match status" value="1"/>
</dbReference>
<feature type="transmembrane region" description="Helical" evidence="4">
    <location>
        <begin position="6"/>
        <end position="27"/>
    </location>
</feature>
<dbReference type="FunFam" id="3.30.70.270:FF:000001">
    <property type="entry name" value="Diguanylate cyclase domain protein"/>
    <property type="match status" value="1"/>
</dbReference>
<feature type="transmembrane region" description="Helical" evidence="4">
    <location>
        <begin position="151"/>
        <end position="173"/>
    </location>
</feature>
<dbReference type="Proteomes" id="UP000287022">
    <property type="component" value="Unassembled WGS sequence"/>
</dbReference>
<proteinExistence type="predicted"/>
<organism evidence="6 7">
    <name type="scientific">Pseudidiomarina sediminum</name>
    <dbReference type="NCBI Taxonomy" id="431675"/>
    <lineage>
        <taxon>Bacteria</taxon>
        <taxon>Pseudomonadati</taxon>
        <taxon>Pseudomonadota</taxon>
        <taxon>Gammaproteobacteria</taxon>
        <taxon>Alteromonadales</taxon>
        <taxon>Idiomarinaceae</taxon>
        <taxon>Pseudidiomarina</taxon>
    </lineage>
</organism>
<evidence type="ECO:0000313" key="6">
    <source>
        <dbReference type="EMBL" id="RUO74894.1"/>
    </source>
</evidence>
<evidence type="ECO:0000256" key="2">
    <source>
        <dbReference type="ARBA" id="ARBA00012528"/>
    </source>
</evidence>
<dbReference type="EC" id="2.7.7.65" evidence="2"/>
<comment type="catalytic activity">
    <reaction evidence="3">
        <text>2 GTP = 3',3'-c-di-GMP + 2 diphosphate</text>
        <dbReference type="Rhea" id="RHEA:24898"/>
        <dbReference type="ChEBI" id="CHEBI:33019"/>
        <dbReference type="ChEBI" id="CHEBI:37565"/>
        <dbReference type="ChEBI" id="CHEBI:58805"/>
        <dbReference type="EC" id="2.7.7.65"/>
    </reaction>
</comment>
<feature type="transmembrane region" description="Helical" evidence="4">
    <location>
        <begin position="93"/>
        <end position="113"/>
    </location>
</feature>
<feature type="domain" description="GGDEF" evidence="5">
    <location>
        <begin position="250"/>
        <end position="381"/>
    </location>
</feature>
<dbReference type="InterPro" id="IPR043128">
    <property type="entry name" value="Rev_trsase/Diguanyl_cyclase"/>
</dbReference>
<comment type="caution">
    <text evidence="6">The sequence shown here is derived from an EMBL/GenBank/DDBJ whole genome shotgun (WGS) entry which is preliminary data.</text>
</comment>
<dbReference type="InterPro" id="IPR000160">
    <property type="entry name" value="GGDEF_dom"/>
</dbReference>
<feature type="transmembrane region" description="Helical" evidence="4">
    <location>
        <begin position="185"/>
        <end position="210"/>
    </location>
</feature>
<dbReference type="Pfam" id="PF00990">
    <property type="entry name" value="GGDEF"/>
    <property type="match status" value="1"/>
</dbReference>
<name>A0A432ZAB5_9GAMM</name>
<dbReference type="RefSeq" id="WP_026861286.1">
    <property type="nucleotide sequence ID" value="NZ_PIQE01000001.1"/>
</dbReference>
<dbReference type="EMBL" id="PIQE01000001">
    <property type="protein sequence ID" value="RUO74894.1"/>
    <property type="molecule type" value="Genomic_DNA"/>
</dbReference>
<keyword evidence="4" id="KW-1133">Transmembrane helix</keyword>
<evidence type="ECO:0000256" key="4">
    <source>
        <dbReference type="SAM" id="Phobius"/>
    </source>
</evidence>
<dbReference type="CDD" id="cd01949">
    <property type="entry name" value="GGDEF"/>
    <property type="match status" value="1"/>
</dbReference>
<dbReference type="Gene3D" id="3.30.70.270">
    <property type="match status" value="1"/>
</dbReference>
<sequence length="381" mass="42529">MELHLPTLIVTAVSLNLLVGVLMLIIFQSRRSQKSFLTWAIACFVFALGAIVASLRTSIDQQWLTIFVADLLIVLTPLLAIHGLRQYQVQGPVSLKLLTLVISYTALPLTLLYTAPNHAQVFTSVVCAAIFLFAAAYMLSIKNAPSLTKGILFFLFLVHALLMFGLAGTLFQNLSEANPMAVEPLLNLILITHLFLTTGTTMLFPVFAFAMTEKQLLELANFDDLTQLYNRRAFYERSSLLLAKNRVLRRPFVVLMIDVDHFKTINDRYGHTAGDACLQQLAYLLRYATRDQDIVARVGGEEFAIAIPDIDRNQAELLSYRLCEQVSQEIFEVNGERVPLTVSIGIIYSQSSRRELEELIEAADGALYEAKAQGRNGFAFA</sequence>
<protein>
    <recommendedName>
        <fullName evidence="2">diguanylate cyclase</fullName>
        <ecNumber evidence="2">2.7.7.65</ecNumber>
    </recommendedName>
</protein>
<keyword evidence="7" id="KW-1185">Reference proteome</keyword>
<dbReference type="AlphaFoldDB" id="A0A432ZAB5"/>
<feature type="transmembrane region" description="Helical" evidence="4">
    <location>
        <begin position="36"/>
        <end position="55"/>
    </location>
</feature>
<dbReference type="SMART" id="SM00267">
    <property type="entry name" value="GGDEF"/>
    <property type="match status" value="1"/>
</dbReference>
<dbReference type="SUPFAM" id="SSF55073">
    <property type="entry name" value="Nucleotide cyclase"/>
    <property type="match status" value="1"/>
</dbReference>
<keyword evidence="4" id="KW-0812">Transmembrane</keyword>
<dbReference type="PANTHER" id="PTHR45138">
    <property type="entry name" value="REGULATORY COMPONENTS OF SENSORY TRANSDUCTION SYSTEM"/>
    <property type="match status" value="1"/>
</dbReference>
<dbReference type="GO" id="GO:0052621">
    <property type="term" value="F:diguanylate cyclase activity"/>
    <property type="evidence" value="ECO:0007669"/>
    <property type="project" value="UniProtKB-EC"/>
</dbReference>
<dbReference type="PROSITE" id="PS50887">
    <property type="entry name" value="GGDEF"/>
    <property type="match status" value="1"/>
</dbReference>
<evidence type="ECO:0000256" key="3">
    <source>
        <dbReference type="ARBA" id="ARBA00034247"/>
    </source>
</evidence>